<evidence type="ECO:0000256" key="1">
    <source>
        <dbReference type="ARBA" id="ARBA00018672"/>
    </source>
</evidence>
<dbReference type="AlphaFoldDB" id="A0A2K4ZKX6"/>
<evidence type="ECO:0000259" key="8">
    <source>
        <dbReference type="PROSITE" id="PS50110"/>
    </source>
</evidence>
<accession>A0A2K4ZKX6</accession>
<dbReference type="PRINTS" id="PR00032">
    <property type="entry name" value="HTHARAC"/>
</dbReference>
<dbReference type="PROSITE" id="PS50110">
    <property type="entry name" value="RESPONSE_REGULATORY"/>
    <property type="match status" value="1"/>
</dbReference>
<proteinExistence type="predicted"/>
<dbReference type="RefSeq" id="WP_103241145.1">
    <property type="nucleotide sequence ID" value="NZ_JANJZD010000023.1"/>
</dbReference>
<dbReference type="EMBL" id="OFSM01000022">
    <property type="protein sequence ID" value="SOY31139.1"/>
    <property type="molecule type" value="Genomic_DNA"/>
</dbReference>
<dbReference type="OrthoDB" id="1769137at2"/>
<dbReference type="Pfam" id="PF12833">
    <property type="entry name" value="HTH_18"/>
    <property type="match status" value="1"/>
</dbReference>
<evidence type="ECO:0000256" key="2">
    <source>
        <dbReference type="ARBA" id="ARBA00023015"/>
    </source>
</evidence>
<dbReference type="PROSITE" id="PS01124">
    <property type="entry name" value="HTH_ARAC_FAMILY_2"/>
    <property type="match status" value="1"/>
</dbReference>
<dbReference type="SMART" id="SM00448">
    <property type="entry name" value="REC"/>
    <property type="match status" value="1"/>
</dbReference>
<evidence type="ECO:0000256" key="4">
    <source>
        <dbReference type="ARBA" id="ARBA00023163"/>
    </source>
</evidence>
<keyword evidence="2" id="KW-0805">Transcription regulation</keyword>
<dbReference type="GO" id="GO:0000160">
    <property type="term" value="P:phosphorelay signal transduction system"/>
    <property type="evidence" value="ECO:0007669"/>
    <property type="project" value="InterPro"/>
</dbReference>
<dbReference type="CDD" id="cd17536">
    <property type="entry name" value="REC_YesN-like"/>
    <property type="match status" value="1"/>
</dbReference>
<evidence type="ECO:0000256" key="5">
    <source>
        <dbReference type="ARBA" id="ARBA00024867"/>
    </source>
</evidence>
<dbReference type="SUPFAM" id="SSF46689">
    <property type="entry name" value="Homeodomain-like"/>
    <property type="match status" value="1"/>
</dbReference>
<feature type="domain" description="HTH araC/xylS-type" evidence="7">
    <location>
        <begin position="142"/>
        <end position="239"/>
    </location>
</feature>
<dbReference type="Gene3D" id="3.40.50.2300">
    <property type="match status" value="1"/>
</dbReference>
<dbReference type="SMART" id="SM00342">
    <property type="entry name" value="HTH_ARAC"/>
    <property type="match status" value="1"/>
</dbReference>
<protein>
    <recommendedName>
        <fullName evidence="1">Stage 0 sporulation protein A homolog</fullName>
    </recommendedName>
</protein>
<keyword evidence="6" id="KW-0597">Phosphoprotein</keyword>
<dbReference type="GO" id="GO:0003700">
    <property type="term" value="F:DNA-binding transcription factor activity"/>
    <property type="evidence" value="ECO:0007669"/>
    <property type="project" value="InterPro"/>
</dbReference>
<feature type="domain" description="Response regulatory" evidence="8">
    <location>
        <begin position="3"/>
        <end position="119"/>
    </location>
</feature>
<dbReference type="InterPro" id="IPR018060">
    <property type="entry name" value="HTH_AraC"/>
</dbReference>
<reference evidence="9 10" key="1">
    <citation type="submission" date="2018-01" db="EMBL/GenBank/DDBJ databases">
        <authorList>
            <person name="Gaut B.S."/>
            <person name="Morton B.R."/>
            <person name="Clegg M.T."/>
            <person name="Duvall M.R."/>
        </authorList>
    </citation>
    <scope>NUCLEOTIDE SEQUENCE [LARGE SCALE GENOMIC DNA]</scope>
    <source>
        <strain evidence="9">GP69</strain>
    </source>
</reference>
<dbReference type="PANTHER" id="PTHR43280">
    <property type="entry name" value="ARAC-FAMILY TRANSCRIPTIONAL REGULATOR"/>
    <property type="match status" value="1"/>
</dbReference>
<dbReference type="InterPro" id="IPR020449">
    <property type="entry name" value="Tscrpt_reg_AraC-type_HTH"/>
</dbReference>
<organism evidence="9 10">
    <name type="scientific">Acetatifactor muris</name>
    <dbReference type="NCBI Taxonomy" id="879566"/>
    <lineage>
        <taxon>Bacteria</taxon>
        <taxon>Bacillati</taxon>
        <taxon>Bacillota</taxon>
        <taxon>Clostridia</taxon>
        <taxon>Lachnospirales</taxon>
        <taxon>Lachnospiraceae</taxon>
        <taxon>Acetatifactor</taxon>
    </lineage>
</organism>
<evidence type="ECO:0000256" key="3">
    <source>
        <dbReference type="ARBA" id="ARBA00023125"/>
    </source>
</evidence>
<evidence type="ECO:0000313" key="9">
    <source>
        <dbReference type="EMBL" id="SOY31139.1"/>
    </source>
</evidence>
<comment type="function">
    <text evidence="5">May play the central regulatory role in sporulation. It may be an element of the effector pathway responsible for the activation of sporulation genes in response to nutritional stress. Spo0A may act in concert with spo0H (a sigma factor) to control the expression of some genes that are critical to the sporulation process.</text>
</comment>
<evidence type="ECO:0000313" key="10">
    <source>
        <dbReference type="Proteomes" id="UP000236311"/>
    </source>
</evidence>
<keyword evidence="4" id="KW-0804">Transcription</keyword>
<evidence type="ECO:0000259" key="7">
    <source>
        <dbReference type="PROSITE" id="PS01124"/>
    </source>
</evidence>
<dbReference type="Gene3D" id="1.10.10.60">
    <property type="entry name" value="Homeodomain-like"/>
    <property type="match status" value="2"/>
</dbReference>
<dbReference type="PANTHER" id="PTHR43280:SF2">
    <property type="entry name" value="HTH-TYPE TRANSCRIPTIONAL REGULATOR EXSA"/>
    <property type="match status" value="1"/>
</dbReference>
<evidence type="ECO:0000256" key="6">
    <source>
        <dbReference type="PROSITE-ProRule" id="PRU00169"/>
    </source>
</evidence>
<dbReference type="SUPFAM" id="SSF52172">
    <property type="entry name" value="CheY-like"/>
    <property type="match status" value="1"/>
</dbReference>
<sequence>MYTLVIIDDEEKIVEGIAHLFPWEEIGFQVVQSFTNAALALDYIIKNPVDVVLSDIEMPGMNGLQLCEALQAIEGIHIIFFSSYQNYEYFRSAIRLSVDDYLLKPINYPELLTCFARVKSQLDEEHKQVEELSGGYYEQIVARTIQYLKEHYRQASLEEAAEQVNLSPAYLSKIFKEKSGTGFSDTLSSIRMNKAKEMLDDPQYKSYDIAYYLGYDNPKNFSRAFKAYFGMSPSEYRSRTTEE</sequence>
<dbReference type="Pfam" id="PF00072">
    <property type="entry name" value="Response_reg"/>
    <property type="match status" value="1"/>
</dbReference>
<keyword evidence="3" id="KW-0238">DNA-binding</keyword>
<gene>
    <name evidence="9" type="ORF">AMURIS_03873</name>
</gene>
<dbReference type="InterPro" id="IPR001789">
    <property type="entry name" value="Sig_transdc_resp-reg_receiver"/>
</dbReference>
<feature type="modified residue" description="4-aspartylphosphate" evidence="6">
    <location>
        <position position="55"/>
    </location>
</feature>
<dbReference type="InterPro" id="IPR011006">
    <property type="entry name" value="CheY-like_superfamily"/>
</dbReference>
<dbReference type="Proteomes" id="UP000236311">
    <property type="component" value="Unassembled WGS sequence"/>
</dbReference>
<dbReference type="InterPro" id="IPR009057">
    <property type="entry name" value="Homeodomain-like_sf"/>
</dbReference>
<keyword evidence="10" id="KW-1185">Reference proteome</keyword>
<name>A0A2K4ZKX6_9FIRM</name>
<dbReference type="GO" id="GO:0043565">
    <property type="term" value="F:sequence-specific DNA binding"/>
    <property type="evidence" value="ECO:0007669"/>
    <property type="project" value="InterPro"/>
</dbReference>